<evidence type="ECO:0000259" key="15">
    <source>
        <dbReference type="PROSITE" id="PS50280"/>
    </source>
</evidence>
<dbReference type="Pfam" id="PF11764">
    <property type="entry name" value="N-SET"/>
    <property type="match status" value="1"/>
</dbReference>
<dbReference type="InterPro" id="IPR046341">
    <property type="entry name" value="SET_dom_sf"/>
</dbReference>
<dbReference type="InterPro" id="IPR044570">
    <property type="entry name" value="Set1-like"/>
</dbReference>
<keyword evidence="8" id="KW-0805">Transcription regulation</keyword>
<feature type="compositionally biased region" description="Pro residues" evidence="14">
    <location>
        <begin position="421"/>
        <end position="431"/>
    </location>
</feature>
<dbReference type="InParanoid" id="A0A1X7V9A2"/>
<comment type="catalytic activity">
    <reaction evidence="11">
        <text>L-lysyl(4)-[histone H3] + 3 S-adenosyl-L-methionine = N(6),N(6),N(6)-trimethyl-L-lysyl(4)-[histone H3] + 3 S-adenosyl-L-homocysteine + 3 H(+)</text>
        <dbReference type="Rhea" id="RHEA:60260"/>
        <dbReference type="Rhea" id="RHEA-COMP:15537"/>
        <dbReference type="Rhea" id="RHEA-COMP:15547"/>
        <dbReference type="ChEBI" id="CHEBI:15378"/>
        <dbReference type="ChEBI" id="CHEBI:29969"/>
        <dbReference type="ChEBI" id="CHEBI:57856"/>
        <dbReference type="ChEBI" id="CHEBI:59789"/>
        <dbReference type="ChEBI" id="CHEBI:61961"/>
        <dbReference type="EC" id="2.1.1.354"/>
    </reaction>
</comment>
<feature type="compositionally biased region" description="Acidic residues" evidence="14">
    <location>
        <begin position="704"/>
        <end position="717"/>
    </location>
</feature>
<keyword evidence="5" id="KW-0949">S-adenosyl-L-methionine</keyword>
<evidence type="ECO:0000256" key="13">
    <source>
        <dbReference type="ARBA" id="ARBA00049129"/>
    </source>
</evidence>
<feature type="region of interest" description="Disordered" evidence="14">
    <location>
        <begin position="531"/>
        <end position="583"/>
    </location>
</feature>
<keyword evidence="7" id="KW-0694">RNA-binding</keyword>
<dbReference type="AlphaFoldDB" id="A0A1X7V9A2"/>
<dbReference type="InterPro" id="IPR003616">
    <property type="entry name" value="Post-SET_dom"/>
</dbReference>
<feature type="domain" description="Post-SET" evidence="16">
    <location>
        <begin position="1055"/>
        <end position="1071"/>
    </location>
</feature>
<evidence type="ECO:0000256" key="8">
    <source>
        <dbReference type="ARBA" id="ARBA00023015"/>
    </source>
</evidence>
<dbReference type="PROSITE" id="PS50280">
    <property type="entry name" value="SET"/>
    <property type="match status" value="1"/>
</dbReference>
<gene>
    <name evidence="17" type="primary">100636150</name>
</gene>
<dbReference type="KEGG" id="aqu:100636150"/>
<evidence type="ECO:0000256" key="14">
    <source>
        <dbReference type="SAM" id="MobiDB-lite"/>
    </source>
</evidence>
<feature type="compositionally biased region" description="Polar residues" evidence="14">
    <location>
        <begin position="432"/>
        <end position="444"/>
    </location>
</feature>
<dbReference type="CDD" id="cd19169">
    <property type="entry name" value="SET_SETD1"/>
    <property type="match status" value="1"/>
</dbReference>
<evidence type="ECO:0000256" key="6">
    <source>
        <dbReference type="ARBA" id="ARBA00022853"/>
    </source>
</evidence>
<evidence type="ECO:0000256" key="5">
    <source>
        <dbReference type="ARBA" id="ARBA00022691"/>
    </source>
</evidence>
<feature type="region of interest" description="Disordered" evidence="14">
    <location>
        <begin position="417"/>
        <end position="474"/>
    </location>
</feature>
<evidence type="ECO:0000313" key="17">
    <source>
        <dbReference type="EnsemblMetazoa" id="Aqu2.1.36576_001"/>
    </source>
</evidence>
<dbReference type="FunFam" id="2.170.270.10:FF:000010">
    <property type="entry name" value="Histone-lysine N-methyltransferase"/>
    <property type="match status" value="1"/>
</dbReference>
<dbReference type="SUPFAM" id="SSF82199">
    <property type="entry name" value="SET domain"/>
    <property type="match status" value="1"/>
</dbReference>
<sequence>MLPCFVAPWWLNRLFKAFHMSSEDLQHRRKNNYKLLVDPELVKGKKKLYRLNGAIPGKAPIPDPKDPRVLKTILGADGSNVGLRVPRFKYDKFWTGSPPLREILISGLNELSTKGTIIKDLCETVSPTFFVKFHRHLKSRVFLGSATVSFVKAGCGERAVNELNGAVVCGSKIAVELDDRGDLAKEVYTSKDNRRFSVDSFKSDVTTPTIKPDDSAFFNNHENNRDDAFQSPTSFPTHTSFQKFNLISMVKTKSLSSVEGSPHMSGCGLTTPTGTTPNSGISTKHAFDPILALKTCLLAKKNKVASIPPLPPKEKAPPLPSEAPPPPPEAPPPQIGLEEISSEDEGPKKVGKTFFEEISGEEGSPLVTRPQLIVEDISSCEEDGERGNGSVDMDISDTEQNSSQIIEINVRPLTAPAPHFIQPPLPPPPFPSQTFLNYQLSSEGPKTPPSEVRGDCLDNGGSAHPRTRKNKFSPAKQWKVPLAVTREEKRGQDVLYCALEQLSRILLRDVEKKLVESSAFPVLDEVWDKKESQRSKALGEEPMETEERVKPQEPYRRMLPGLVPNRSRPQEDDESTTPITPRKRLMNFKIPLVGSMYRRDNVMTATRRLHFNERGERDRRKRKNHYSDVLPRRKRRHRKEDKDERRSEYSQLSDISSEEWPSDEGRRSKDRDKKKKERKENAFGPRTPSATSEEEEEFNKLLQEEEEEEEGQEEEKVDSDSSLAFNEIFGSTSSSDFEADIASLRRPKKAMKLSEPAIKKPSDLIESELIATPPVKEDKEEMEIERIAEYKKRGEGEEAAILNSFLEEGFDKEDMDMMRSAYVKLKRIYSELISDVSWSYYPHNVVENNVTHSSGCARSEGYYKIDPSDKSRYLHHLRRSKASEDKDKNSAPPPTSSGRGNRLNHRRVASLFTSGDVSRELQQYNQLKARKKQLTFAKSTIHNWGLFALETIPADEMVVEYIGQVVRHGIADERERRYEAQGIGSSYLFRVDYDHVIDATKSGNFARFINHCCDPNCYAKIITVGNQKKIVIYSKRDIRAGEEITYDYKFPIEDEKIPCLCGAPQCRGTLN</sequence>
<dbReference type="FunCoup" id="A0A1X7V9A2">
    <property type="interactions" value="208"/>
</dbReference>
<dbReference type="InterPro" id="IPR024657">
    <property type="entry name" value="COMPASS_Set1_N-SET"/>
</dbReference>
<protein>
    <recommendedName>
        <fullName evidence="2">[histone H3]-lysine(4) N-trimethyltransferase</fullName>
        <ecNumber evidence="2">2.1.1.354</ecNumber>
    </recommendedName>
</protein>
<accession>A0A1X7V9A2</accession>
<feature type="domain" description="SET" evidence="15">
    <location>
        <begin position="932"/>
        <end position="1049"/>
    </location>
</feature>
<dbReference type="eggNOG" id="KOG1080">
    <property type="taxonomic scope" value="Eukaryota"/>
</dbReference>
<evidence type="ECO:0000313" key="18">
    <source>
        <dbReference type="Proteomes" id="UP000007879"/>
    </source>
</evidence>
<keyword evidence="18" id="KW-1185">Reference proteome</keyword>
<reference evidence="17" key="2">
    <citation type="submission" date="2017-05" db="UniProtKB">
        <authorList>
            <consortium name="EnsemblMetazoa"/>
        </authorList>
    </citation>
    <scope>IDENTIFICATION</scope>
</reference>
<evidence type="ECO:0000256" key="7">
    <source>
        <dbReference type="ARBA" id="ARBA00022884"/>
    </source>
</evidence>
<dbReference type="GO" id="GO:0048188">
    <property type="term" value="C:Set1C/COMPASS complex"/>
    <property type="evidence" value="ECO:0007669"/>
    <property type="project" value="InterPro"/>
</dbReference>
<dbReference type="EnsemblMetazoa" id="XM_019994535.1">
    <property type="protein sequence ID" value="XP_019850094.1"/>
    <property type="gene ID" value="LOC100636150"/>
</dbReference>
<evidence type="ECO:0000256" key="12">
    <source>
        <dbReference type="ARBA" id="ARBA00047583"/>
    </source>
</evidence>
<dbReference type="InterPro" id="IPR035979">
    <property type="entry name" value="RBD_domain_sf"/>
</dbReference>
<dbReference type="EC" id="2.1.1.354" evidence="2"/>
<dbReference type="OrthoDB" id="308383at2759"/>
<reference evidence="18" key="1">
    <citation type="journal article" date="2010" name="Nature">
        <title>The Amphimedon queenslandica genome and the evolution of animal complexity.</title>
        <authorList>
            <person name="Srivastava M."/>
            <person name="Simakov O."/>
            <person name="Chapman J."/>
            <person name="Fahey B."/>
            <person name="Gauthier M.E."/>
            <person name="Mitros T."/>
            <person name="Richards G.S."/>
            <person name="Conaco C."/>
            <person name="Dacre M."/>
            <person name="Hellsten U."/>
            <person name="Larroux C."/>
            <person name="Putnam N.H."/>
            <person name="Stanke M."/>
            <person name="Adamska M."/>
            <person name="Darling A."/>
            <person name="Degnan S.M."/>
            <person name="Oakley T.H."/>
            <person name="Plachetzki D.C."/>
            <person name="Zhai Y."/>
            <person name="Adamski M."/>
            <person name="Calcino A."/>
            <person name="Cummins S.F."/>
            <person name="Goodstein D.M."/>
            <person name="Harris C."/>
            <person name="Jackson D.J."/>
            <person name="Leys S.P."/>
            <person name="Shu S."/>
            <person name="Woodcroft B.J."/>
            <person name="Vervoort M."/>
            <person name="Kosik K.S."/>
            <person name="Manning G."/>
            <person name="Degnan B.M."/>
            <person name="Rokhsar D.S."/>
        </authorList>
    </citation>
    <scope>NUCLEOTIDE SEQUENCE [LARGE SCALE GENOMIC DNA]</scope>
</reference>
<keyword evidence="3" id="KW-0489">Methyltransferase</keyword>
<keyword evidence="9" id="KW-0804">Transcription</keyword>
<dbReference type="SMART" id="SM00317">
    <property type="entry name" value="SET"/>
    <property type="match status" value="1"/>
</dbReference>
<dbReference type="STRING" id="400682.A0A1X7V9A2"/>
<feature type="region of interest" description="Disordered" evidence="14">
    <location>
        <begin position="306"/>
        <end position="347"/>
    </location>
</feature>
<comment type="catalytic activity">
    <reaction evidence="12">
        <text>N(6)-methyl-L-lysyl(4)-[histone H3] + S-adenosyl-L-methionine = N(6),N(6)-dimethyl-L-lysyl(4)-[histone H3] + S-adenosyl-L-homocysteine + H(+)</text>
        <dbReference type="Rhea" id="RHEA:60268"/>
        <dbReference type="Rhea" id="RHEA-COMP:15540"/>
        <dbReference type="Rhea" id="RHEA-COMP:15543"/>
        <dbReference type="ChEBI" id="CHEBI:15378"/>
        <dbReference type="ChEBI" id="CHEBI:57856"/>
        <dbReference type="ChEBI" id="CHEBI:59789"/>
        <dbReference type="ChEBI" id="CHEBI:61929"/>
        <dbReference type="ChEBI" id="CHEBI:61976"/>
    </reaction>
</comment>
<evidence type="ECO:0000256" key="10">
    <source>
        <dbReference type="ARBA" id="ARBA00023242"/>
    </source>
</evidence>
<dbReference type="PROSITE" id="PS50868">
    <property type="entry name" value="POST_SET"/>
    <property type="match status" value="1"/>
</dbReference>
<evidence type="ECO:0000256" key="3">
    <source>
        <dbReference type="ARBA" id="ARBA00022603"/>
    </source>
</evidence>
<evidence type="ECO:0000259" key="16">
    <source>
        <dbReference type="PROSITE" id="PS50868"/>
    </source>
</evidence>
<dbReference type="SMART" id="SM01291">
    <property type="entry name" value="N-SET"/>
    <property type="match status" value="1"/>
</dbReference>
<dbReference type="InterPro" id="IPR037841">
    <property type="entry name" value="SET_SETD1A/B"/>
</dbReference>
<dbReference type="InterPro" id="IPR012677">
    <property type="entry name" value="Nucleotide-bd_a/b_plait_sf"/>
</dbReference>
<comment type="catalytic activity">
    <reaction evidence="13">
        <text>N(6),N(6)-dimethyl-L-lysyl(4)-[histone H3] + S-adenosyl-L-methionine = N(6),N(6),N(6)-trimethyl-L-lysyl(4)-[histone H3] + S-adenosyl-L-homocysteine + H(+)</text>
        <dbReference type="Rhea" id="RHEA:60272"/>
        <dbReference type="Rhea" id="RHEA-COMP:15537"/>
        <dbReference type="Rhea" id="RHEA-COMP:15540"/>
        <dbReference type="ChEBI" id="CHEBI:15378"/>
        <dbReference type="ChEBI" id="CHEBI:57856"/>
        <dbReference type="ChEBI" id="CHEBI:59789"/>
        <dbReference type="ChEBI" id="CHEBI:61961"/>
        <dbReference type="ChEBI" id="CHEBI:61976"/>
    </reaction>
</comment>
<dbReference type="GO" id="GO:0003723">
    <property type="term" value="F:RNA binding"/>
    <property type="evidence" value="ECO:0007669"/>
    <property type="project" value="UniProtKB-KW"/>
</dbReference>
<organism evidence="17">
    <name type="scientific">Amphimedon queenslandica</name>
    <name type="common">Sponge</name>
    <dbReference type="NCBI Taxonomy" id="400682"/>
    <lineage>
        <taxon>Eukaryota</taxon>
        <taxon>Metazoa</taxon>
        <taxon>Porifera</taxon>
        <taxon>Demospongiae</taxon>
        <taxon>Heteroscleromorpha</taxon>
        <taxon>Haplosclerida</taxon>
        <taxon>Niphatidae</taxon>
        <taxon>Amphimedon</taxon>
    </lineage>
</organism>
<dbReference type="GO" id="GO:0032259">
    <property type="term" value="P:methylation"/>
    <property type="evidence" value="ECO:0007669"/>
    <property type="project" value="UniProtKB-KW"/>
</dbReference>
<evidence type="ECO:0000256" key="1">
    <source>
        <dbReference type="ARBA" id="ARBA00004123"/>
    </source>
</evidence>
<dbReference type="Proteomes" id="UP000007879">
    <property type="component" value="Unassembled WGS sequence"/>
</dbReference>
<proteinExistence type="predicted"/>
<dbReference type="Pfam" id="PF00856">
    <property type="entry name" value="SET"/>
    <property type="match status" value="1"/>
</dbReference>
<dbReference type="SUPFAM" id="SSF54928">
    <property type="entry name" value="RNA-binding domain, RBD"/>
    <property type="match status" value="1"/>
</dbReference>
<dbReference type="Gene3D" id="3.30.70.330">
    <property type="match status" value="1"/>
</dbReference>
<keyword evidence="4" id="KW-0808">Transferase</keyword>
<feature type="compositionally biased region" description="Pro residues" evidence="14">
    <location>
        <begin position="317"/>
        <end position="334"/>
    </location>
</feature>
<comment type="subcellular location">
    <subcellularLocation>
        <location evidence="1">Nucleus</location>
    </subcellularLocation>
</comment>
<dbReference type="SMART" id="SM00508">
    <property type="entry name" value="PostSET"/>
    <property type="match status" value="1"/>
</dbReference>
<feature type="region of interest" description="Disordered" evidence="14">
    <location>
        <begin position="879"/>
        <end position="905"/>
    </location>
</feature>
<feature type="compositionally biased region" description="Basic and acidic residues" evidence="14">
    <location>
        <begin position="531"/>
        <end position="556"/>
    </location>
</feature>
<evidence type="ECO:0000256" key="2">
    <source>
        <dbReference type="ARBA" id="ARBA00012182"/>
    </source>
</evidence>
<dbReference type="PANTHER" id="PTHR45814">
    <property type="entry name" value="HISTONE-LYSINE N-METHYLTRANSFERASE SETD1"/>
    <property type="match status" value="1"/>
</dbReference>
<evidence type="ECO:0000256" key="9">
    <source>
        <dbReference type="ARBA" id="ARBA00023163"/>
    </source>
</evidence>
<feature type="region of interest" description="Disordered" evidence="14">
    <location>
        <begin position="613"/>
        <end position="722"/>
    </location>
</feature>
<dbReference type="EnsemblMetazoa" id="Aqu2.1.36576_001">
    <property type="protein sequence ID" value="Aqu2.1.36576_001"/>
    <property type="gene ID" value="Aqu2.1.36576"/>
</dbReference>
<dbReference type="PANTHER" id="PTHR45814:SF2">
    <property type="entry name" value="HISTONE-LYSINE N-METHYLTRANSFERASE SETD1"/>
    <property type="match status" value="1"/>
</dbReference>
<dbReference type="InterPro" id="IPR001214">
    <property type="entry name" value="SET_dom"/>
</dbReference>
<evidence type="ECO:0000256" key="4">
    <source>
        <dbReference type="ARBA" id="ARBA00022679"/>
    </source>
</evidence>
<keyword evidence="6" id="KW-0156">Chromatin regulator</keyword>
<dbReference type="GO" id="GO:0140999">
    <property type="term" value="F:histone H3K4 trimethyltransferase activity"/>
    <property type="evidence" value="ECO:0007669"/>
    <property type="project" value="UniProtKB-EC"/>
</dbReference>
<evidence type="ECO:0000256" key="11">
    <source>
        <dbReference type="ARBA" id="ARBA00047571"/>
    </source>
</evidence>
<name>A0A1X7V9A2_AMPQE</name>
<dbReference type="Gene3D" id="2.170.270.10">
    <property type="entry name" value="SET domain"/>
    <property type="match status" value="1"/>
</dbReference>
<keyword evidence="10" id="KW-0539">Nucleus</keyword>